<dbReference type="EMBL" id="JAUSWA010000007">
    <property type="protein sequence ID" value="MDQ0493507.1"/>
    <property type="molecule type" value="Genomic_DNA"/>
</dbReference>
<comment type="subcellular location">
    <subcellularLocation>
        <location evidence="1">Membrane</location>
        <topology evidence="1">Multi-pass membrane protein</topology>
    </subcellularLocation>
</comment>
<evidence type="ECO:0000313" key="8">
    <source>
        <dbReference type="Proteomes" id="UP001242811"/>
    </source>
</evidence>
<proteinExistence type="predicted"/>
<keyword evidence="4 5" id="KW-0472">Membrane</keyword>
<dbReference type="InterPro" id="IPR010432">
    <property type="entry name" value="RDD"/>
</dbReference>
<reference evidence="7 8" key="1">
    <citation type="submission" date="2023-07" db="EMBL/GenBank/DDBJ databases">
        <title>Genomic Encyclopedia of Type Strains, Phase IV (KMG-IV): sequencing the most valuable type-strain genomes for metagenomic binning, comparative biology and taxonomic classification.</title>
        <authorList>
            <person name="Goeker M."/>
        </authorList>
    </citation>
    <scope>NUCLEOTIDE SEQUENCE [LARGE SCALE GENOMIC DNA]</scope>
    <source>
        <strain evidence="7 8">DSM 14914</strain>
    </source>
</reference>
<organism evidence="7 8">
    <name type="scientific">Paenibacillus brasilensis</name>
    <dbReference type="NCBI Taxonomy" id="128574"/>
    <lineage>
        <taxon>Bacteria</taxon>
        <taxon>Bacillati</taxon>
        <taxon>Bacillota</taxon>
        <taxon>Bacilli</taxon>
        <taxon>Bacillales</taxon>
        <taxon>Paenibacillaceae</taxon>
        <taxon>Paenibacillus</taxon>
    </lineage>
</organism>
<evidence type="ECO:0000256" key="3">
    <source>
        <dbReference type="ARBA" id="ARBA00022989"/>
    </source>
</evidence>
<evidence type="ECO:0000313" key="7">
    <source>
        <dbReference type="EMBL" id="MDQ0493507.1"/>
    </source>
</evidence>
<evidence type="ECO:0000256" key="5">
    <source>
        <dbReference type="SAM" id="Phobius"/>
    </source>
</evidence>
<dbReference type="Pfam" id="PF06271">
    <property type="entry name" value="RDD"/>
    <property type="match status" value="1"/>
</dbReference>
<keyword evidence="8" id="KW-1185">Reference proteome</keyword>
<feature type="domain" description="RDD" evidence="6">
    <location>
        <begin position="2"/>
        <end position="49"/>
    </location>
</feature>
<evidence type="ECO:0000256" key="2">
    <source>
        <dbReference type="ARBA" id="ARBA00022692"/>
    </source>
</evidence>
<comment type="caution">
    <text evidence="7">The sequence shown here is derived from an EMBL/GenBank/DDBJ whole genome shotgun (WGS) entry which is preliminary data.</text>
</comment>
<protein>
    <submittedName>
        <fullName evidence="7">RDD family membrane protein YckC</fullName>
    </submittedName>
</protein>
<evidence type="ECO:0000256" key="1">
    <source>
        <dbReference type="ARBA" id="ARBA00004141"/>
    </source>
</evidence>
<evidence type="ECO:0000256" key="4">
    <source>
        <dbReference type="ARBA" id="ARBA00023136"/>
    </source>
</evidence>
<evidence type="ECO:0000259" key="6">
    <source>
        <dbReference type="Pfam" id="PF06271"/>
    </source>
</evidence>
<accession>A0ABU0KVP1</accession>
<gene>
    <name evidence="7" type="ORF">QOZ95_001665</name>
</gene>
<dbReference type="Proteomes" id="UP001242811">
    <property type="component" value="Unassembled WGS sequence"/>
</dbReference>
<keyword evidence="3 5" id="KW-1133">Transmembrane helix</keyword>
<name>A0ABU0KVP1_9BACL</name>
<sequence length="89" mass="9828">MNSEGKRLGFWHASGRNWIEAISFVTIYIIYIVVAFTAKKQGVYDLCANTLVVNTSNASEQAANSVAHKEAVSTTLTTREYTDAQNVKL</sequence>
<feature type="transmembrane region" description="Helical" evidence="5">
    <location>
        <begin position="18"/>
        <end position="38"/>
    </location>
</feature>
<keyword evidence="2 5" id="KW-0812">Transmembrane</keyword>